<evidence type="ECO:0000256" key="2">
    <source>
        <dbReference type="ARBA" id="ARBA00022617"/>
    </source>
</evidence>
<dbReference type="Gene3D" id="3.10.120.10">
    <property type="entry name" value="Cytochrome b5-like heme/steroid binding domain"/>
    <property type="match status" value="1"/>
</dbReference>
<dbReference type="SUPFAM" id="SSF55856">
    <property type="entry name" value="Cytochrome b5-like heme/steroid binding domain"/>
    <property type="match status" value="1"/>
</dbReference>
<dbReference type="AlphaFoldDB" id="A0A4C2EB59"/>
<dbReference type="OrthoDB" id="1925334at2759"/>
<dbReference type="InterPro" id="IPR037396">
    <property type="entry name" value="FMN_HAD"/>
</dbReference>
<evidence type="ECO:0000313" key="8">
    <source>
        <dbReference type="EMBL" id="GCF01104.1"/>
    </source>
</evidence>
<evidence type="ECO:0000259" key="6">
    <source>
        <dbReference type="PROSITE" id="PS50255"/>
    </source>
</evidence>
<keyword evidence="3" id="KW-0479">Metal-binding</keyword>
<proteinExistence type="predicted"/>
<evidence type="ECO:0000256" key="5">
    <source>
        <dbReference type="ARBA" id="ARBA00023004"/>
    </source>
</evidence>
<dbReference type="SMART" id="SM01117">
    <property type="entry name" value="Cyt-b5"/>
    <property type="match status" value="1"/>
</dbReference>
<dbReference type="InterPro" id="IPR036400">
    <property type="entry name" value="Cyt_B5-like_heme/steroid_sf"/>
</dbReference>
<keyword evidence="2" id="KW-0349">Heme</keyword>
<dbReference type="Pfam" id="PF00173">
    <property type="entry name" value="Cyt-b5"/>
    <property type="match status" value="1"/>
</dbReference>
<comment type="caution">
    <text evidence="8">The sequence shown here is derived from an EMBL/GenBank/DDBJ whole genome shotgun (WGS) entry which is preliminary data.</text>
</comment>
<dbReference type="PANTHER" id="PTHR10578:SF148">
    <property type="entry name" value="L-LACTATE DEHYDROGENASE (CYTOCHROME)"/>
    <property type="match status" value="1"/>
</dbReference>
<comment type="cofactor">
    <cofactor evidence="1">
        <name>FMN</name>
        <dbReference type="ChEBI" id="CHEBI:58210"/>
    </cofactor>
</comment>
<evidence type="ECO:0000256" key="1">
    <source>
        <dbReference type="ARBA" id="ARBA00001917"/>
    </source>
</evidence>
<dbReference type="PANTHER" id="PTHR10578">
    <property type="entry name" value="S -2-HYDROXY-ACID OXIDASE-RELATED"/>
    <property type="match status" value="1"/>
</dbReference>
<dbReference type="SUPFAM" id="SSF51395">
    <property type="entry name" value="FMN-linked oxidoreductases"/>
    <property type="match status" value="1"/>
</dbReference>
<dbReference type="InterPro" id="IPR000262">
    <property type="entry name" value="FMN-dep_DH"/>
</dbReference>
<dbReference type="PROSITE" id="PS50255">
    <property type="entry name" value="CYTOCHROME_B5_2"/>
    <property type="match status" value="1"/>
</dbReference>
<protein>
    <recommendedName>
        <fullName evidence="10">Cytochrome b2, mitochondrial</fullName>
    </recommendedName>
</protein>
<dbReference type="GO" id="GO:0046872">
    <property type="term" value="F:metal ion binding"/>
    <property type="evidence" value="ECO:0007669"/>
    <property type="project" value="UniProtKB-KW"/>
</dbReference>
<dbReference type="GO" id="GO:0020037">
    <property type="term" value="F:heme binding"/>
    <property type="evidence" value="ECO:0007669"/>
    <property type="project" value="InterPro"/>
</dbReference>
<gene>
    <name evidence="8" type="ORF">ZYGM_002217</name>
</gene>
<sequence>MNYSKNAFPFIKSGIWRHTITTKNSSTPKLVQKGGHSFFRKFGTQIKKGPLRRGQLLASGSAFATLFGLSFFDFSNHGITVKEVMSHNSPKDCWIVLNDDVYDVTEFLNKHPGGVSPLMEVAGKDATLKFSQVHSTTTLEKMKEQLVFVGKLRGKFENFLNEEELRIEELKTRVPPLETIFSLSDFESVAKEVLPKTTFTFFATGSADEFTLRENHYAYSRVFFKPRVLQDIEPEEIDTSTSFLGSKVDLPIYVSGFAGSRLAHPLGEKNLQAAAYKYNMMQMVPKQNSFSPEEFYPDVPSNQVQTQQFHFNERREIDEVDKLLRDLEKRPTIKGVFFNVDLADIGNREKDNKQRIKNTAENAGVDSIVDHRYGQYPKFTWGDVEKIVKSTSIPVALKGVQRGEDVVLAAKKGIKAVVLSNTGGRQLDYSRPPLEVLAESRKMLKENKLEEKIELYLDGGIRRGSDVVKALCLGAKGVGLGRPFLYAMAGYGEDGASHLIGILKEEIKNNMRLLGVKRIEDLNESFIDAKGLNLRTPRANDVLYDSAYMPLSFPEFKNL</sequence>
<dbReference type="InterPro" id="IPR001199">
    <property type="entry name" value="Cyt_B5-like_heme/steroid-bd"/>
</dbReference>
<dbReference type="Proteomes" id="UP000301737">
    <property type="component" value="Unassembled WGS sequence"/>
</dbReference>
<dbReference type="InterPro" id="IPR018506">
    <property type="entry name" value="Cyt_B5_heme-BS"/>
</dbReference>
<feature type="domain" description="FMN hydroxy acid dehydrogenase" evidence="7">
    <location>
        <begin position="175"/>
        <end position="532"/>
    </location>
</feature>
<dbReference type="Gene3D" id="3.20.20.70">
    <property type="entry name" value="Aldolase class I"/>
    <property type="match status" value="1"/>
</dbReference>
<dbReference type="EMBL" id="BIMX01000026">
    <property type="protein sequence ID" value="GCF01104.1"/>
    <property type="molecule type" value="Genomic_DNA"/>
</dbReference>
<dbReference type="PROSITE" id="PS51349">
    <property type="entry name" value="FMN_HYDROXY_ACID_DH_2"/>
    <property type="match status" value="1"/>
</dbReference>
<organism evidence="8 9">
    <name type="scientific">Zygosaccharomyces mellis</name>
    <dbReference type="NCBI Taxonomy" id="42258"/>
    <lineage>
        <taxon>Eukaryota</taxon>
        <taxon>Fungi</taxon>
        <taxon>Dikarya</taxon>
        <taxon>Ascomycota</taxon>
        <taxon>Saccharomycotina</taxon>
        <taxon>Saccharomycetes</taxon>
        <taxon>Saccharomycetales</taxon>
        <taxon>Saccharomycetaceae</taxon>
        <taxon>Zygosaccharomyces</taxon>
    </lineage>
</organism>
<name>A0A4C2EB59_9SACH</name>
<evidence type="ECO:0000313" key="9">
    <source>
        <dbReference type="Proteomes" id="UP000301737"/>
    </source>
</evidence>
<keyword evidence="4" id="KW-0560">Oxidoreductase</keyword>
<feature type="domain" description="Cytochrome b5 heme-binding" evidence="6">
    <location>
        <begin position="76"/>
        <end position="153"/>
    </location>
</feature>
<keyword evidence="9" id="KW-1185">Reference proteome</keyword>
<dbReference type="Pfam" id="PF01070">
    <property type="entry name" value="FMN_dh"/>
    <property type="match status" value="1"/>
</dbReference>
<accession>A0A4C2EB59</accession>
<dbReference type="PROSITE" id="PS00191">
    <property type="entry name" value="CYTOCHROME_B5_1"/>
    <property type="match status" value="1"/>
</dbReference>
<dbReference type="GO" id="GO:0006089">
    <property type="term" value="P:lactate metabolic process"/>
    <property type="evidence" value="ECO:0007669"/>
    <property type="project" value="TreeGrafter"/>
</dbReference>
<evidence type="ECO:0000259" key="7">
    <source>
        <dbReference type="PROSITE" id="PS51349"/>
    </source>
</evidence>
<keyword evidence="5" id="KW-0408">Iron</keyword>
<reference evidence="8 9" key="1">
    <citation type="submission" date="2019-01" db="EMBL/GenBank/DDBJ databases">
        <title>Draft Genome Sequencing of Zygosaccharomyces mellis Ca-7.</title>
        <authorList>
            <person name="Shiwa Y."/>
            <person name="Kanesaki Y."/>
            <person name="Ishige T."/>
            <person name="Mura K."/>
            <person name="Hori T."/>
            <person name="Tamura T."/>
        </authorList>
    </citation>
    <scope>NUCLEOTIDE SEQUENCE [LARGE SCALE GENOMIC DNA]</scope>
    <source>
        <strain evidence="8 9">Ca-7</strain>
    </source>
</reference>
<evidence type="ECO:0000256" key="4">
    <source>
        <dbReference type="ARBA" id="ARBA00023002"/>
    </source>
</evidence>
<dbReference type="InterPro" id="IPR013785">
    <property type="entry name" value="Aldolase_TIM"/>
</dbReference>
<evidence type="ECO:0000256" key="3">
    <source>
        <dbReference type="ARBA" id="ARBA00022723"/>
    </source>
</evidence>
<evidence type="ECO:0008006" key="10">
    <source>
        <dbReference type="Google" id="ProtNLM"/>
    </source>
</evidence>
<dbReference type="GO" id="GO:0004460">
    <property type="term" value="F:L-lactate dehydrogenase (cytochrome) activity"/>
    <property type="evidence" value="ECO:0007669"/>
    <property type="project" value="TreeGrafter"/>
</dbReference>